<feature type="region of interest" description="Disordered" evidence="1">
    <location>
        <begin position="1"/>
        <end position="64"/>
    </location>
</feature>
<keyword evidence="3" id="KW-1185">Reference proteome</keyword>
<accession>A0A9P3LDU6</accession>
<evidence type="ECO:0000313" key="3">
    <source>
        <dbReference type="Proteomes" id="UP000703269"/>
    </source>
</evidence>
<feature type="compositionally biased region" description="Low complexity" evidence="1">
    <location>
        <begin position="38"/>
        <end position="54"/>
    </location>
</feature>
<gene>
    <name evidence="2" type="ORF">PsYK624_070860</name>
</gene>
<dbReference type="Proteomes" id="UP000703269">
    <property type="component" value="Unassembled WGS sequence"/>
</dbReference>
<comment type="caution">
    <text evidence="2">The sequence shown here is derived from an EMBL/GenBank/DDBJ whole genome shotgun (WGS) entry which is preliminary data.</text>
</comment>
<feature type="region of interest" description="Disordered" evidence="1">
    <location>
        <begin position="151"/>
        <end position="199"/>
    </location>
</feature>
<name>A0A9P3LDU6_9APHY</name>
<protein>
    <submittedName>
        <fullName evidence="2">Uncharacterized protein</fullName>
    </submittedName>
</protein>
<sequence>MDVRVHAPRPPTRRLVHPPPRFSSLPRSRNAIHVHYDSSSASSGSQPSLSGSSAETVPPSPPARLAYLTEDISPAVPQNTTPKIVLTIPSVDELVNVPTRPSQPSSAVVGDDGDEVEWVDNYGRWGPDSASDDDDRASITHYILSDYDDASSMYSTPPDSPALRTPTTSPIRHTFYPRSESASSECPSSPTTPTSPTQWLRRALSKPLLRIPKKADTPPPSPVSIPDSLAFKASVKLSGKLSGDSFAPDLVAQDPFAKAPLDSGLHMMSAQCMESGEVLPLGERGGVSCWSASSESLVAHRRVGWSSLKQLFKRTR</sequence>
<evidence type="ECO:0000313" key="2">
    <source>
        <dbReference type="EMBL" id="GJE90939.1"/>
    </source>
</evidence>
<evidence type="ECO:0000256" key="1">
    <source>
        <dbReference type="SAM" id="MobiDB-lite"/>
    </source>
</evidence>
<organism evidence="2 3">
    <name type="scientific">Phanerochaete sordida</name>
    <dbReference type="NCBI Taxonomy" id="48140"/>
    <lineage>
        <taxon>Eukaryota</taxon>
        <taxon>Fungi</taxon>
        <taxon>Dikarya</taxon>
        <taxon>Basidiomycota</taxon>
        <taxon>Agaricomycotina</taxon>
        <taxon>Agaricomycetes</taxon>
        <taxon>Polyporales</taxon>
        <taxon>Phanerochaetaceae</taxon>
        <taxon>Phanerochaete</taxon>
    </lineage>
</organism>
<reference evidence="2 3" key="1">
    <citation type="submission" date="2021-08" db="EMBL/GenBank/DDBJ databases">
        <title>Draft Genome Sequence of Phanerochaete sordida strain YK-624.</title>
        <authorList>
            <person name="Mori T."/>
            <person name="Dohra H."/>
            <person name="Suzuki T."/>
            <person name="Kawagishi H."/>
            <person name="Hirai H."/>
        </authorList>
    </citation>
    <scope>NUCLEOTIDE SEQUENCE [LARGE SCALE GENOMIC DNA]</scope>
    <source>
        <strain evidence="2 3">YK-624</strain>
    </source>
</reference>
<feature type="compositionally biased region" description="Low complexity" evidence="1">
    <location>
        <begin position="179"/>
        <end position="197"/>
    </location>
</feature>
<proteinExistence type="predicted"/>
<dbReference type="EMBL" id="BPQB01000019">
    <property type="protein sequence ID" value="GJE90939.1"/>
    <property type="molecule type" value="Genomic_DNA"/>
</dbReference>
<dbReference type="AlphaFoldDB" id="A0A9P3LDU6"/>